<evidence type="ECO:0000256" key="1">
    <source>
        <dbReference type="ARBA" id="ARBA00022722"/>
    </source>
</evidence>
<evidence type="ECO:0000256" key="6">
    <source>
        <dbReference type="ARBA" id="ARBA00023118"/>
    </source>
</evidence>
<dbReference type="NCBIfam" id="TIGR03639">
    <property type="entry name" value="cas1_NMENI"/>
    <property type="match status" value="1"/>
</dbReference>
<dbReference type="PANTHER" id="PTHR34353:SF2">
    <property type="entry name" value="CRISPR-ASSOCIATED ENDONUCLEASE CAS1 1"/>
    <property type="match status" value="1"/>
</dbReference>
<evidence type="ECO:0000256" key="7">
    <source>
        <dbReference type="ARBA" id="ARBA00023125"/>
    </source>
</evidence>
<dbReference type="Gene3D" id="3.100.10.20">
    <property type="entry name" value="CRISPR-associated endonuclease Cas1, N-terminal domain"/>
    <property type="match status" value="1"/>
</dbReference>
<dbReference type="InterPro" id="IPR042211">
    <property type="entry name" value="CRISPR-assoc_Cas1_N"/>
</dbReference>
<evidence type="ECO:0000256" key="9">
    <source>
        <dbReference type="ARBA" id="ARBA00038592"/>
    </source>
</evidence>
<dbReference type="EMBL" id="DVLX01000048">
    <property type="protein sequence ID" value="HIT99466.1"/>
    <property type="molecule type" value="Genomic_DNA"/>
</dbReference>
<keyword evidence="1 10" id="KW-0540">Nuclease</keyword>
<comment type="caution">
    <text evidence="11">The sequence shown here is derived from an EMBL/GenBank/DDBJ whole genome shotgun (WGS) entry which is preliminary data.</text>
</comment>
<feature type="binding site" evidence="10">
    <location>
        <position position="206"/>
    </location>
    <ligand>
        <name>Mn(2+)</name>
        <dbReference type="ChEBI" id="CHEBI:29035"/>
    </ligand>
</feature>
<dbReference type="AlphaFoldDB" id="A0A9D1HCF4"/>
<keyword evidence="4 10" id="KW-0378">Hydrolase</keyword>
<reference evidence="11" key="1">
    <citation type="submission" date="2020-10" db="EMBL/GenBank/DDBJ databases">
        <authorList>
            <person name="Gilroy R."/>
        </authorList>
    </citation>
    <scope>NUCLEOTIDE SEQUENCE</scope>
    <source>
        <strain evidence="11">CHK176-22527</strain>
    </source>
</reference>
<evidence type="ECO:0000256" key="8">
    <source>
        <dbReference type="ARBA" id="ARBA00023211"/>
    </source>
</evidence>
<dbReference type="EC" id="3.1.-.-" evidence="10"/>
<dbReference type="Pfam" id="PF01867">
    <property type="entry name" value="Cas_Cas1"/>
    <property type="match status" value="1"/>
</dbReference>
<evidence type="ECO:0000256" key="3">
    <source>
        <dbReference type="ARBA" id="ARBA00022759"/>
    </source>
</evidence>
<comment type="similarity">
    <text evidence="10">Belongs to the CRISPR-associated endonuclease Cas1 family.</text>
</comment>
<gene>
    <name evidence="10 11" type="primary">cas1</name>
    <name evidence="11" type="ORF">IAD12_04350</name>
</gene>
<dbReference type="InterPro" id="IPR019855">
    <property type="entry name" value="CRISPR-assoc_Cas1_NMENI"/>
</dbReference>
<dbReference type="GO" id="GO:0046872">
    <property type="term" value="F:metal ion binding"/>
    <property type="evidence" value="ECO:0007669"/>
    <property type="project" value="UniProtKB-UniRule"/>
</dbReference>
<evidence type="ECO:0000256" key="2">
    <source>
        <dbReference type="ARBA" id="ARBA00022723"/>
    </source>
</evidence>
<evidence type="ECO:0000313" key="11">
    <source>
        <dbReference type="EMBL" id="HIT99466.1"/>
    </source>
</evidence>
<dbReference type="HAMAP" id="MF_01470">
    <property type="entry name" value="Cas1"/>
    <property type="match status" value="1"/>
</dbReference>
<organism evidence="11 12">
    <name type="scientific">Candidatus Allocopromorpha excrementavium</name>
    <dbReference type="NCBI Taxonomy" id="2840741"/>
    <lineage>
        <taxon>Bacteria</taxon>
        <taxon>Bacillati</taxon>
        <taxon>Bacillota</taxon>
        <taxon>Clostridia</taxon>
        <taxon>Eubacteriales</taxon>
        <taxon>Eubacteriaceae</taxon>
        <taxon>Eubacteriaceae incertae sedis</taxon>
        <taxon>Candidatus Allocopromorpha</taxon>
    </lineage>
</organism>
<dbReference type="InterPro" id="IPR042206">
    <property type="entry name" value="CRISPR-assoc_Cas1_C"/>
</dbReference>
<comment type="subunit">
    <text evidence="9 10">Homodimer, forms a heterotetramer with a Cas2 homodimer.</text>
</comment>
<name>A0A9D1HCF4_9FIRM</name>
<protein>
    <recommendedName>
        <fullName evidence="10">CRISPR-associated endonuclease Cas1</fullName>
        <ecNumber evidence="10">3.1.-.-</ecNumber>
    </recommendedName>
</protein>
<dbReference type="GO" id="GO:0051607">
    <property type="term" value="P:defense response to virus"/>
    <property type="evidence" value="ECO:0007669"/>
    <property type="project" value="UniProtKB-UniRule"/>
</dbReference>
<dbReference type="Gene3D" id="1.20.120.920">
    <property type="entry name" value="CRISPR-associated endonuclease Cas1, C-terminal domain"/>
    <property type="match status" value="1"/>
</dbReference>
<keyword evidence="3 10" id="KW-0255">Endonuclease</keyword>
<feature type="binding site" evidence="10">
    <location>
        <position position="149"/>
    </location>
    <ligand>
        <name>Mn(2+)</name>
        <dbReference type="ChEBI" id="CHEBI:29035"/>
    </ligand>
</feature>
<comment type="cofactor">
    <cofactor evidence="10">
        <name>Mg(2+)</name>
        <dbReference type="ChEBI" id="CHEBI:18420"/>
    </cofactor>
    <cofactor evidence="10">
        <name>Mn(2+)</name>
        <dbReference type="ChEBI" id="CHEBI:29035"/>
    </cofactor>
</comment>
<evidence type="ECO:0000313" key="12">
    <source>
        <dbReference type="Proteomes" id="UP000824159"/>
    </source>
</evidence>
<dbReference type="GO" id="GO:0016787">
    <property type="term" value="F:hydrolase activity"/>
    <property type="evidence" value="ECO:0007669"/>
    <property type="project" value="UniProtKB-KW"/>
</dbReference>
<sequence>MSFRVVLIENQMDIKVKLDNLVFIKDEGEVRIPVSDISTIVIDNLKLNISMRTLCLLAQNNVGVIICDQEHLPIGFYSSYDNHSRISKKIGFQINRSKEFYDKLWADIVKAKLINQAQVIKILNKSSQAYENIKSFAEGVLEGDPANREAHGAKVYFNELMGRSFSRGNPDILLNSGLDYGYTIIRSYLARLCVGYGLNSQLGIHHRSEYNRFNLVDDMIEPIRPIVDLYIYNLMKDESFFTGEHRRAIINMLNHKIVYKGRKMFMCNMMEEYVSSIANYIEGKKGDIIYPSVEDYCGEKDEI</sequence>
<dbReference type="GO" id="GO:0004520">
    <property type="term" value="F:DNA endonuclease activity"/>
    <property type="evidence" value="ECO:0007669"/>
    <property type="project" value="InterPro"/>
</dbReference>
<proteinExistence type="inferred from homology"/>
<dbReference type="NCBIfam" id="TIGR00287">
    <property type="entry name" value="cas1"/>
    <property type="match status" value="1"/>
</dbReference>
<dbReference type="InterPro" id="IPR050646">
    <property type="entry name" value="Cas1"/>
</dbReference>
<reference evidence="11" key="2">
    <citation type="journal article" date="2021" name="PeerJ">
        <title>Extensive microbial diversity within the chicken gut microbiome revealed by metagenomics and culture.</title>
        <authorList>
            <person name="Gilroy R."/>
            <person name="Ravi A."/>
            <person name="Getino M."/>
            <person name="Pursley I."/>
            <person name="Horton D.L."/>
            <person name="Alikhan N.F."/>
            <person name="Baker D."/>
            <person name="Gharbi K."/>
            <person name="Hall N."/>
            <person name="Watson M."/>
            <person name="Adriaenssens E.M."/>
            <person name="Foster-Nyarko E."/>
            <person name="Jarju S."/>
            <person name="Secka A."/>
            <person name="Antonio M."/>
            <person name="Oren A."/>
            <person name="Chaudhuri R.R."/>
            <person name="La Ragione R."/>
            <person name="Hildebrand F."/>
            <person name="Pallen M.J."/>
        </authorList>
    </citation>
    <scope>NUCLEOTIDE SEQUENCE</scope>
    <source>
        <strain evidence="11">CHK176-22527</strain>
    </source>
</reference>
<comment type="function">
    <text evidence="10">CRISPR (clustered regularly interspaced short palindromic repeat), is an adaptive immune system that provides protection against mobile genetic elements (viruses, transposable elements and conjugative plasmids). CRISPR clusters contain spacers, sequences complementary to antecedent mobile elements, and target invading nucleic acids. CRISPR clusters are transcribed and processed into CRISPR RNA (crRNA). Acts as a dsDNA endonuclease. Involved in the integration of spacer DNA into the CRISPR cassette.</text>
</comment>
<evidence type="ECO:0000256" key="4">
    <source>
        <dbReference type="ARBA" id="ARBA00022801"/>
    </source>
</evidence>
<dbReference type="Proteomes" id="UP000824159">
    <property type="component" value="Unassembled WGS sequence"/>
</dbReference>
<keyword evidence="8 10" id="KW-0464">Manganese</keyword>
<accession>A0A9D1HCF4</accession>
<dbReference type="InterPro" id="IPR002729">
    <property type="entry name" value="CRISPR-assoc_Cas1"/>
</dbReference>
<dbReference type="PANTHER" id="PTHR34353">
    <property type="entry name" value="CRISPR-ASSOCIATED ENDONUCLEASE CAS1 1"/>
    <property type="match status" value="1"/>
</dbReference>
<evidence type="ECO:0000256" key="5">
    <source>
        <dbReference type="ARBA" id="ARBA00022842"/>
    </source>
</evidence>
<feature type="binding site" evidence="10">
    <location>
        <position position="221"/>
    </location>
    <ligand>
        <name>Mn(2+)</name>
        <dbReference type="ChEBI" id="CHEBI:29035"/>
    </ligand>
</feature>
<keyword evidence="2 10" id="KW-0479">Metal-binding</keyword>
<evidence type="ECO:0000256" key="10">
    <source>
        <dbReference type="HAMAP-Rule" id="MF_01470"/>
    </source>
</evidence>
<keyword evidence="6 10" id="KW-0051">Antiviral defense</keyword>
<keyword evidence="5 10" id="KW-0460">Magnesium</keyword>
<dbReference type="GO" id="GO:0043571">
    <property type="term" value="P:maintenance of CRISPR repeat elements"/>
    <property type="evidence" value="ECO:0007669"/>
    <property type="project" value="UniProtKB-UniRule"/>
</dbReference>
<keyword evidence="7 10" id="KW-0238">DNA-binding</keyword>
<dbReference type="GO" id="GO:0003677">
    <property type="term" value="F:DNA binding"/>
    <property type="evidence" value="ECO:0007669"/>
    <property type="project" value="UniProtKB-KW"/>
</dbReference>